<evidence type="ECO:0000256" key="1">
    <source>
        <dbReference type="ARBA" id="ARBA00022529"/>
    </source>
</evidence>
<accession>A0ABZ0Z3K6</accession>
<evidence type="ECO:0000313" key="4">
    <source>
        <dbReference type="Proteomes" id="UP001358193"/>
    </source>
</evidence>
<evidence type="ECO:0000313" key="3">
    <source>
        <dbReference type="EMBL" id="WQJ53738.1"/>
    </source>
</evidence>
<keyword evidence="2" id="KW-0081">Bacteriolytic enzyme</keyword>
<dbReference type="Proteomes" id="UP001358193">
    <property type="component" value="Segment"/>
</dbReference>
<organism evidence="3 4">
    <name type="scientific">phage Lak_Megaphage_Sonny</name>
    <dbReference type="NCBI Taxonomy" id="3109229"/>
    <lineage>
        <taxon>Viruses</taxon>
        <taxon>Duplodnaviria</taxon>
        <taxon>Heunggongvirae</taxon>
        <taxon>Uroviricota</taxon>
        <taxon>Caudoviricetes</taxon>
        <taxon>Caudoviricetes code 15 clade</taxon>
    </lineage>
</organism>
<keyword evidence="4" id="KW-1185">Reference proteome</keyword>
<protein>
    <submittedName>
        <fullName evidence="3">Endolysin</fullName>
    </submittedName>
</protein>
<name>A0ABZ0Z3K6_9CAUD</name>
<reference evidence="3 4" key="1">
    <citation type="submission" date="2023-11" db="EMBL/GenBank/DDBJ databases">
        <authorList>
            <person name="Cook R."/>
            <person name="Crisci M."/>
            <person name="Pye H."/>
            <person name="Adriaenssens E."/>
            <person name="Santini J."/>
        </authorList>
    </citation>
    <scope>NUCLEOTIDE SEQUENCE [LARGE SCALE GENOMIC DNA]</scope>
    <source>
        <strain evidence="3">Lak_Megaphage_Sonny</strain>
    </source>
</reference>
<dbReference type="InterPro" id="IPR023346">
    <property type="entry name" value="Lysozyme-like_dom_sf"/>
</dbReference>
<sequence>MDNKILYEQLIHNINYAIYNELNEAYNNELFEEFNFKDFFDDTVQKAKDTMNTVKDKTVEMKIDAAYKFVKRYIAGIIDKIKEQEGKEKAQQYINSLKVKLDELAKNAKAIQPRQIVNVAKVLAGTVLSAVILTQIYNNANDKAETKYQDEFFKSHNIESTFVQNPFDIEYEQRMLLPADYFKDHDEYKMNPSKECVKFIYDHEVLCLYPYYATPNEKSGGKITIGVGHVIFDGTNWILPQCLSSERRMKLKNDIIKYKKLIQRSKCENGVNTAKSANMPNLLTKEEALKIFKEDIEKADTRVRQTLGLKSCGNEKYNVFGKINKNIGLYCYYNQNIYDALLSYTFNAGVLPNSLTFSKRLQNCRYDDVMNKINDEDFAYTFAAFKNGNNPDRREKEYTLCNLGNISKILQNFHDEIKR</sequence>
<proteinExistence type="predicted"/>
<dbReference type="SUPFAM" id="SSF53955">
    <property type="entry name" value="Lysozyme-like"/>
    <property type="match status" value="1"/>
</dbReference>
<dbReference type="EMBL" id="OR769223">
    <property type="protein sequence ID" value="WQJ53738.1"/>
    <property type="molecule type" value="Genomic_DNA"/>
</dbReference>
<evidence type="ECO:0000256" key="2">
    <source>
        <dbReference type="ARBA" id="ARBA00022638"/>
    </source>
</evidence>
<dbReference type="Gene3D" id="1.10.530.40">
    <property type="match status" value="1"/>
</dbReference>
<keyword evidence="1" id="KW-0929">Antimicrobial</keyword>
<dbReference type="InterPro" id="IPR023347">
    <property type="entry name" value="Lysozyme_dom_sf"/>
</dbReference>